<organism evidence="2 3">
    <name type="scientific">Desulfovibrio subterraneus</name>
    <dbReference type="NCBI Taxonomy" id="2718620"/>
    <lineage>
        <taxon>Bacteria</taxon>
        <taxon>Pseudomonadati</taxon>
        <taxon>Thermodesulfobacteriota</taxon>
        <taxon>Desulfovibrionia</taxon>
        <taxon>Desulfovibrionales</taxon>
        <taxon>Desulfovibrionaceae</taxon>
        <taxon>Desulfovibrio</taxon>
    </lineage>
</organism>
<keyword evidence="1" id="KW-0732">Signal</keyword>
<dbReference type="AlphaFoldDB" id="A0A7J0BLQ8"/>
<accession>A0A7J0BLQ8</accession>
<name>A0A7J0BLQ8_9BACT</name>
<protein>
    <submittedName>
        <fullName evidence="2">Uncharacterized protein</fullName>
    </submittedName>
</protein>
<proteinExistence type="predicted"/>
<reference evidence="2 3" key="1">
    <citation type="submission" date="2020-05" db="EMBL/GenBank/DDBJ databases">
        <title>Draft genome sequence of Desulfovibrio sp. strain HN2T.</title>
        <authorList>
            <person name="Ueno A."/>
            <person name="Tamazawa S."/>
            <person name="Tamamura S."/>
            <person name="Murakami T."/>
            <person name="Kiyama T."/>
            <person name="Inomata H."/>
            <person name="Amano Y."/>
            <person name="Miyakawa K."/>
            <person name="Tamaki H."/>
            <person name="Naganuma T."/>
            <person name="Kaneko K."/>
        </authorList>
    </citation>
    <scope>NUCLEOTIDE SEQUENCE [LARGE SCALE GENOMIC DNA]</scope>
    <source>
        <strain evidence="2 3">HN2</strain>
    </source>
</reference>
<gene>
    <name evidence="2" type="ORF">DSM101010T_25070</name>
</gene>
<evidence type="ECO:0000313" key="2">
    <source>
        <dbReference type="EMBL" id="GFM34142.1"/>
    </source>
</evidence>
<dbReference type="RefSeq" id="WP_174405763.1">
    <property type="nucleotide sequence ID" value="NZ_BLVO01000013.1"/>
</dbReference>
<feature type="signal peptide" evidence="1">
    <location>
        <begin position="1"/>
        <end position="25"/>
    </location>
</feature>
<dbReference type="NCBIfam" id="NF038353">
    <property type="entry name" value="FxLYD_dom"/>
    <property type="match status" value="1"/>
</dbReference>
<evidence type="ECO:0000256" key="1">
    <source>
        <dbReference type="SAM" id="SignalP"/>
    </source>
</evidence>
<keyword evidence="3" id="KW-1185">Reference proteome</keyword>
<dbReference type="Proteomes" id="UP000503840">
    <property type="component" value="Unassembled WGS sequence"/>
</dbReference>
<evidence type="ECO:0000313" key="3">
    <source>
        <dbReference type="Proteomes" id="UP000503840"/>
    </source>
</evidence>
<dbReference type="InterPro" id="IPR047676">
    <property type="entry name" value="FxLYD_dom"/>
</dbReference>
<sequence length="155" mass="17063">MSFCRLSAVLTLLLLIHGLSSSCLAAEPTLLLQNVRQYSLALQDETKVIVVEGQVRNNTGTTVPYIGVSAVFFDESGAVVGIMRQLCGRIYSVDELQQLTFQGVISRTRMTHHLHDGPPPVIPDDTIPFMVVYTGEELPHEFSVSAYVLDLGTER</sequence>
<dbReference type="EMBL" id="BLVO01000013">
    <property type="protein sequence ID" value="GFM34142.1"/>
    <property type="molecule type" value="Genomic_DNA"/>
</dbReference>
<feature type="chain" id="PRO_5029833976" evidence="1">
    <location>
        <begin position="26"/>
        <end position="155"/>
    </location>
</feature>
<dbReference type="PROSITE" id="PS51257">
    <property type="entry name" value="PROKAR_LIPOPROTEIN"/>
    <property type="match status" value="1"/>
</dbReference>
<comment type="caution">
    <text evidence="2">The sequence shown here is derived from an EMBL/GenBank/DDBJ whole genome shotgun (WGS) entry which is preliminary data.</text>
</comment>